<name>A0A7S0CXI9_MICPS</name>
<dbReference type="PANTHER" id="PTHR47935">
    <property type="entry name" value="PENTATRICOPEPTIDE REPEAT-CONTAINING PROTEIN MRL1, CHLOROPLASTIC"/>
    <property type="match status" value="1"/>
</dbReference>
<keyword evidence="1" id="KW-0677">Repeat</keyword>
<dbReference type="InterPro" id="IPR011990">
    <property type="entry name" value="TPR-like_helical_dom_sf"/>
</dbReference>
<evidence type="ECO:0000256" key="2">
    <source>
        <dbReference type="PROSITE-ProRule" id="PRU00708"/>
    </source>
</evidence>
<dbReference type="PROSITE" id="PS51375">
    <property type="entry name" value="PPR"/>
    <property type="match status" value="1"/>
</dbReference>
<evidence type="ECO:0000256" key="1">
    <source>
        <dbReference type="ARBA" id="ARBA00022737"/>
    </source>
</evidence>
<dbReference type="AlphaFoldDB" id="A0A7S0CXI9"/>
<reference evidence="4" key="1">
    <citation type="submission" date="2021-01" db="EMBL/GenBank/DDBJ databases">
        <authorList>
            <person name="Corre E."/>
            <person name="Pelletier E."/>
            <person name="Niang G."/>
            <person name="Scheremetjew M."/>
            <person name="Finn R."/>
            <person name="Kale V."/>
            <person name="Holt S."/>
            <person name="Cochrane G."/>
            <person name="Meng A."/>
            <person name="Brown T."/>
            <person name="Cohen L."/>
        </authorList>
    </citation>
    <scope>NUCLEOTIDE SEQUENCE</scope>
    <source>
        <strain evidence="4">CCAC1681</strain>
    </source>
</reference>
<dbReference type="PANTHER" id="PTHR47935:SF1">
    <property type="entry name" value="PENTATRICOPEPTIDE REPEAT-CONTAINING PROTEIN MRL1, CHLOROPLASTIC"/>
    <property type="match status" value="1"/>
</dbReference>
<feature type="region of interest" description="Disordered" evidence="3">
    <location>
        <begin position="400"/>
        <end position="454"/>
    </location>
</feature>
<dbReference type="Gene3D" id="1.25.40.10">
    <property type="entry name" value="Tetratricopeptide repeat domain"/>
    <property type="match status" value="1"/>
</dbReference>
<sequence>MRAAGYEPDDTTWRELLSSCARAGDADLAWRTYKQSRESGCPPNDVALNIIVGVTLLKIRELTDPDNRANRRQQIDADAANLVDPETGERVESLSGAARSLNDGNGGEPEWKEWADRAIAVYHEATVAGVRPRLATFSAMLACLRPPTLPALRAADASEVAHAVAREDDAHEDARKYYPLRALILYEEAQALGVVPKFQLGADGPIDSEYDIRGFPPAAAEVAVLTLLRVFRRYSDAHAGDENVPELPSVTLRVLSDFETEAMSDEKASAADRRLARTGDRVVVLLRRLRFNYGGSLERGRIELSGNVISRWLKAKPTSRAGGLPGTEPRLAGGALTDQARRIRARGLGGSGSDDFGFAPRPAPGRGLGSGASGVDFFGADDQRYSADDSRDEMGGLYGRKAKRGWSRGGGSRDTVSRDADDGDCMMSELSRITGSSGSRSYDDVDVTEEGYYD</sequence>
<feature type="compositionally biased region" description="Polar residues" evidence="3">
    <location>
        <begin position="431"/>
        <end position="440"/>
    </location>
</feature>
<organism evidence="4">
    <name type="scientific">Micromonas pusilla</name>
    <name type="common">Picoplanktonic green alga</name>
    <name type="synonym">Chromulina pusilla</name>
    <dbReference type="NCBI Taxonomy" id="38833"/>
    <lineage>
        <taxon>Eukaryota</taxon>
        <taxon>Viridiplantae</taxon>
        <taxon>Chlorophyta</taxon>
        <taxon>Mamiellophyceae</taxon>
        <taxon>Mamiellales</taxon>
        <taxon>Mamiellaceae</taxon>
        <taxon>Micromonas</taxon>
    </lineage>
</organism>
<dbReference type="InterPro" id="IPR002885">
    <property type="entry name" value="PPR_rpt"/>
</dbReference>
<feature type="repeat" description="PPR" evidence="2">
    <location>
        <begin position="9"/>
        <end position="43"/>
    </location>
</feature>
<proteinExistence type="predicted"/>
<feature type="compositionally biased region" description="Acidic residues" evidence="3">
    <location>
        <begin position="444"/>
        <end position="454"/>
    </location>
</feature>
<dbReference type="EMBL" id="HBEN01005495">
    <property type="protein sequence ID" value="CAD8437098.1"/>
    <property type="molecule type" value="Transcribed_RNA"/>
</dbReference>
<gene>
    <name evidence="4" type="ORF">MSP1401_LOCUS4494</name>
</gene>
<dbReference type="Pfam" id="PF13812">
    <property type="entry name" value="PPR_3"/>
    <property type="match status" value="1"/>
</dbReference>
<accession>A0A7S0CXI9</accession>
<feature type="region of interest" description="Disordered" evidence="3">
    <location>
        <begin position="85"/>
        <end position="109"/>
    </location>
</feature>
<evidence type="ECO:0000256" key="3">
    <source>
        <dbReference type="SAM" id="MobiDB-lite"/>
    </source>
</evidence>
<feature type="region of interest" description="Disordered" evidence="3">
    <location>
        <begin position="351"/>
        <end position="373"/>
    </location>
</feature>
<protein>
    <submittedName>
        <fullName evidence="4">Uncharacterized protein</fullName>
    </submittedName>
</protein>
<evidence type="ECO:0000313" key="4">
    <source>
        <dbReference type="EMBL" id="CAD8437098.1"/>
    </source>
</evidence>
<dbReference type="InterPro" id="IPR053303">
    <property type="entry name" value="Chloroplast_PPR"/>
</dbReference>
<dbReference type="NCBIfam" id="TIGR00756">
    <property type="entry name" value="PPR"/>
    <property type="match status" value="1"/>
</dbReference>